<feature type="compositionally biased region" description="Polar residues" evidence="1">
    <location>
        <begin position="54"/>
        <end position="63"/>
    </location>
</feature>
<feature type="region of interest" description="Disordered" evidence="1">
    <location>
        <begin position="191"/>
        <end position="211"/>
    </location>
</feature>
<feature type="region of interest" description="Disordered" evidence="1">
    <location>
        <begin position="1"/>
        <end position="94"/>
    </location>
</feature>
<accession>A0A914V297</accession>
<organism evidence="3 4">
    <name type="scientific">Plectus sambesii</name>
    <dbReference type="NCBI Taxonomy" id="2011161"/>
    <lineage>
        <taxon>Eukaryota</taxon>
        <taxon>Metazoa</taxon>
        <taxon>Ecdysozoa</taxon>
        <taxon>Nematoda</taxon>
        <taxon>Chromadorea</taxon>
        <taxon>Plectida</taxon>
        <taxon>Plectina</taxon>
        <taxon>Plectoidea</taxon>
        <taxon>Plectidae</taxon>
        <taxon>Plectus</taxon>
    </lineage>
</organism>
<evidence type="ECO:0000256" key="1">
    <source>
        <dbReference type="SAM" id="MobiDB-lite"/>
    </source>
</evidence>
<reference evidence="4" key="1">
    <citation type="submission" date="2022-11" db="UniProtKB">
        <authorList>
            <consortium name="WormBaseParasite"/>
        </authorList>
    </citation>
    <scope>IDENTIFICATION</scope>
</reference>
<proteinExistence type="predicted"/>
<dbReference type="AlphaFoldDB" id="A0A914V297"/>
<feature type="transmembrane region" description="Helical" evidence="2">
    <location>
        <begin position="1096"/>
        <end position="1117"/>
    </location>
</feature>
<sequence length="1146" mass="127368">MDSPPSSSDHQRLPDVMDGSGHSVLRHESDHSENEETTEHATPKLPTSAAPTELLTNSHQKSSFADWKKLVTEPSSHNDAPALTGGPEEAVTVGDEKLLPERDVEESSASEEPLLSTVGVQKKDELLASEDVAIKTILPEFPPFRSSTLAAVTAPAPSESALDDTDLARLHLPPEEALSDIMMSFLDHQQMPSVSGSSDELQTTNSNKARSQNGDALVQLAHLTQQSDETSENEDPDYFDINHDKELDSALFVHSRTSKIQPVGVDGGDELFPDAQKDDKWLPEIEPVKTVEDYEHQYHDIDCVRNDSPGVCNEEFYEGSDAANVEIVEWEKDPAQRRRMPDFALGTVEELTGQEEESADEQLSMDAYHDVFMLQNDLNSSDISKRSHESLIPDLCISEAPPESNLPSGLQHNAWSSEPESLLQYANLAENALNSNAATFAVKRRESPVAYDEIAFDIEENEGTMMSDVETATNTEGMSIKQAIRNVPESGRQIIDNETYDSVMEQSEGEPDHDIKINAVVEEAPIGSQQILLQNQPDSKDTLSDSLFNSDQNEADGFGTDLNASAVQHLSDSLNVHRLTETKTALAVNPSNDLQLSEPTTDSLQHSLLDESKVDSETFVVNTTPVTTDWLSQLVSQPLVETKPDFRPVQQPVPASQKYSASFQQQYESIIEPEAMEKDKSHEFGEPIEKVARISLQGNAPLFNKDSIELGDRKSALHENFATEQNFDKNQFIEVEKKPVFVKLEELDETDDVPPPIPPFNVTQPKRPTLDNDKKFYIKTMAREQRERLLLSIADGTIAPGGLVRVEDPMSGKVIEVTPKDFVQIIKENPVPENEYDYLQGAASVLDRYEVPSQRGSFAPPKTPQTPEIPPFYPRGFAPRHPYDEFDQRTKSQAMWEPTPAPRTRFSLAAPANYNPRMNPSLTPPPPMYLDQQHPFQGIEMTQQSAYPFNTNIPPSPVGYPYGMPAQPAPTLNQPAHQEQQAPPYPLYNLHPPGLIQQPQLPPQVAPAQPNVIAVNPAPVAPVAPVAPPRAGHKDYREEDGRRGRRSISSDEESGGGRKQRRYDKRQPRRRPSAGSVEARNRRGEQDCMKRHCCCWIIVVTLMVLVVILAAAGYFVWIHFWKKDPPDVYGPASTPYSAENGLMQLM</sequence>
<feature type="compositionally biased region" description="Basic and acidic residues" evidence="1">
    <location>
        <begin position="1032"/>
        <end position="1042"/>
    </location>
</feature>
<dbReference type="WBParaSite" id="PSAMB.scaffold1464size31146.g13230.t1">
    <property type="protein sequence ID" value="PSAMB.scaffold1464size31146.g13230.t1"/>
    <property type="gene ID" value="PSAMB.scaffold1464size31146.g13230"/>
</dbReference>
<feature type="region of interest" description="Disordered" evidence="1">
    <location>
        <begin position="966"/>
        <end position="1005"/>
    </location>
</feature>
<feature type="compositionally biased region" description="Basic residues" evidence="1">
    <location>
        <begin position="1058"/>
        <end position="1072"/>
    </location>
</feature>
<evidence type="ECO:0000256" key="2">
    <source>
        <dbReference type="SAM" id="Phobius"/>
    </source>
</evidence>
<keyword evidence="2" id="KW-1133">Transmembrane helix</keyword>
<name>A0A914V297_9BILA</name>
<dbReference type="Proteomes" id="UP000887566">
    <property type="component" value="Unplaced"/>
</dbReference>
<feature type="compositionally biased region" description="Basic and acidic residues" evidence="1">
    <location>
        <begin position="25"/>
        <end position="42"/>
    </location>
</feature>
<protein>
    <submittedName>
        <fullName evidence="4">Uncharacterized protein</fullName>
    </submittedName>
</protein>
<evidence type="ECO:0000313" key="3">
    <source>
        <dbReference type="Proteomes" id="UP000887566"/>
    </source>
</evidence>
<feature type="compositionally biased region" description="Polar residues" evidence="1">
    <location>
        <begin position="970"/>
        <end position="981"/>
    </location>
</feature>
<evidence type="ECO:0000313" key="4">
    <source>
        <dbReference type="WBParaSite" id="PSAMB.scaffold1464size31146.g13230.t1"/>
    </source>
</evidence>
<keyword evidence="3" id="KW-1185">Reference proteome</keyword>
<feature type="region of interest" description="Disordered" evidence="1">
    <location>
        <begin position="1021"/>
        <end position="1083"/>
    </location>
</feature>
<keyword evidence="2" id="KW-0472">Membrane</keyword>
<keyword evidence="2" id="KW-0812">Transmembrane</keyword>